<gene>
    <name evidence="1" type="ORF">LG45_07790</name>
</gene>
<proteinExistence type="predicted"/>
<evidence type="ECO:0000313" key="2">
    <source>
        <dbReference type="Proteomes" id="UP000029554"/>
    </source>
</evidence>
<keyword evidence="2" id="KW-1185">Reference proteome</keyword>
<reference evidence="1 2" key="1">
    <citation type="submission" date="2014-09" db="EMBL/GenBank/DDBJ databases">
        <title>Whole Genome Shotgun of Flavobacterium aquatile LMG 4008.</title>
        <authorList>
            <person name="Gale A.N."/>
            <person name="Pipes S.E."/>
            <person name="Newman J.D."/>
        </authorList>
    </citation>
    <scope>NUCLEOTIDE SEQUENCE [LARGE SCALE GENOMIC DNA]</scope>
    <source>
        <strain evidence="1 2">LMG 4008</strain>
    </source>
</reference>
<protein>
    <submittedName>
        <fullName evidence="1">Uncharacterized protein</fullName>
    </submittedName>
</protein>
<dbReference type="EMBL" id="JRHH01000003">
    <property type="protein sequence ID" value="KGD68187.1"/>
    <property type="molecule type" value="Genomic_DNA"/>
</dbReference>
<dbReference type="RefSeq" id="WP_035125841.1">
    <property type="nucleotide sequence ID" value="NZ_JRHH01000003.1"/>
</dbReference>
<dbReference type="Proteomes" id="UP000029554">
    <property type="component" value="Unassembled WGS sequence"/>
</dbReference>
<dbReference type="Pfam" id="PF10985">
    <property type="entry name" value="DUF2805"/>
    <property type="match status" value="1"/>
</dbReference>
<comment type="caution">
    <text evidence="1">The sequence shown here is derived from an EMBL/GenBank/DDBJ whole genome shotgun (WGS) entry which is preliminary data.</text>
</comment>
<sequence length="91" mass="10837">MKKSKRVELDSEQLERVVSMAQEERKPFEVLKAEFGITENEVTELMRKRLPKDKFELWKKKVAASKPKPKPMVDDDFDELDGKYYMKNKLD</sequence>
<evidence type="ECO:0000313" key="1">
    <source>
        <dbReference type="EMBL" id="KGD68187.1"/>
    </source>
</evidence>
<name>A0A095SUD4_9FLAO</name>
<organism evidence="1 2">
    <name type="scientific">Flavobacterium aquatile LMG 4008 = ATCC 11947</name>
    <dbReference type="NCBI Taxonomy" id="1453498"/>
    <lineage>
        <taxon>Bacteria</taxon>
        <taxon>Pseudomonadati</taxon>
        <taxon>Bacteroidota</taxon>
        <taxon>Flavobacteriia</taxon>
        <taxon>Flavobacteriales</taxon>
        <taxon>Flavobacteriaceae</taxon>
        <taxon>Flavobacterium</taxon>
    </lineage>
</organism>
<dbReference type="OrthoDB" id="289296at2"/>
<dbReference type="InterPro" id="IPR019882">
    <property type="entry name" value="CHP03643"/>
</dbReference>
<accession>A0A095SUD4</accession>
<dbReference type="AlphaFoldDB" id="A0A095SUD4"/>
<dbReference type="STRING" id="1453498.LG45_07790"/>
<dbReference type="eggNOG" id="ENOG5030PYY">
    <property type="taxonomic scope" value="Bacteria"/>
</dbReference>